<dbReference type="InterPro" id="IPR001753">
    <property type="entry name" value="Enoyl-CoA_hydra/iso"/>
</dbReference>
<dbReference type="InterPro" id="IPR029045">
    <property type="entry name" value="ClpP/crotonase-like_dom_sf"/>
</dbReference>
<dbReference type="Pfam" id="PF00378">
    <property type="entry name" value="ECH_1"/>
    <property type="match status" value="1"/>
</dbReference>
<dbReference type="Gene3D" id="3.90.226.10">
    <property type="entry name" value="2-enoyl-CoA Hydratase, Chain A, domain 1"/>
    <property type="match status" value="1"/>
</dbReference>
<sequence>MNYPQNRNALSRLFIQQLRECIDAVRYDKNVRVVILKSDVKGTFCAGADLKERKEMSNEEVARFVCLLRSSFAEPVIAAIDGYALGGGLELALACDIRVACEFHDPRGTQRLTRAVGLSMAKELIFTGRVIGGEEANRIGLVNHCTPSDPFAKAVDIAREILPKGPVAIRVAKTAVSLSSEVSLDCGFLMEQQCYAQVIPTQDRMEALQAFAEKRKPVFKGE</sequence>
<dbReference type="PANTHER" id="PTHR11941">
    <property type="entry name" value="ENOYL-COA HYDRATASE-RELATED"/>
    <property type="match status" value="1"/>
</dbReference>
<evidence type="ECO:0000256" key="1">
    <source>
        <dbReference type="ARBA" id="ARBA00005254"/>
    </source>
</evidence>
<evidence type="ECO:0000256" key="3">
    <source>
        <dbReference type="RuleBase" id="RU003707"/>
    </source>
</evidence>
<protein>
    <recommendedName>
        <fullName evidence="6">Enoyl-CoA hydratase</fullName>
    </recommendedName>
</protein>
<dbReference type="AlphaFoldDB" id="A0AAD5MTH8"/>
<dbReference type="FunFam" id="1.10.12.10:FF:000001">
    <property type="entry name" value="Probable enoyl-CoA hydratase, mitochondrial"/>
    <property type="match status" value="1"/>
</dbReference>
<proteinExistence type="inferred from homology"/>
<comment type="similarity">
    <text evidence="1 3">Belongs to the enoyl-CoA hydratase/isomerase family.</text>
</comment>
<dbReference type="Proteomes" id="UP001196413">
    <property type="component" value="Unassembled WGS sequence"/>
</dbReference>
<evidence type="ECO:0000256" key="2">
    <source>
        <dbReference type="ARBA" id="ARBA00023239"/>
    </source>
</evidence>
<organism evidence="4 5">
    <name type="scientific">Parelaphostrongylus tenuis</name>
    <name type="common">Meningeal worm</name>
    <dbReference type="NCBI Taxonomy" id="148309"/>
    <lineage>
        <taxon>Eukaryota</taxon>
        <taxon>Metazoa</taxon>
        <taxon>Ecdysozoa</taxon>
        <taxon>Nematoda</taxon>
        <taxon>Chromadorea</taxon>
        <taxon>Rhabditida</taxon>
        <taxon>Rhabditina</taxon>
        <taxon>Rhabditomorpha</taxon>
        <taxon>Strongyloidea</taxon>
        <taxon>Metastrongylidae</taxon>
        <taxon>Parelaphostrongylus</taxon>
    </lineage>
</organism>
<dbReference type="PROSITE" id="PS00166">
    <property type="entry name" value="ENOYL_COA_HYDRATASE"/>
    <property type="match status" value="1"/>
</dbReference>
<accession>A0AAD5MTH8</accession>
<dbReference type="SUPFAM" id="SSF52096">
    <property type="entry name" value="ClpP/crotonase"/>
    <property type="match status" value="1"/>
</dbReference>
<gene>
    <name evidence="4" type="ORF">KIN20_022020</name>
</gene>
<dbReference type="GO" id="GO:0005739">
    <property type="term" value="C:mitochondrion"/>
    <property type="evidence" value="ECO:0007669"/>
    <property type="project" value="TreeGrafter"/>
</dbReference>
<evidence type="ECO:0000313" key="5">
    <source>
        <dbReference type="Proteomes" id="UP001196413"/>
    </source>
</evidence>
<dbReference type="EMBL" id="JAHQIW010004451">
    <property type="protein sequence ID" value="KAJ1362468.1"/>
    <property type="molecule type" value="Genomic_DNA"/>
</dbReference>
<reference evidence="4" key="1">
    <citation type="submission" date="2021-06" db="EMBL/GenBank/DDBJ databases">
        <title>Parelaphostrongylus tenuis whole genome reference sequence.</title>
        <authorList>
            <person name="Garwood T.J."/>
            <person name="Larsen P.A."/>
            <person name="Fountain-Jones N.M."/>
            <person name="Garbe J.R."/>
            <person name="Macchietto M.G."/>
            <person name="Kania S.A."/>
            <person name="Gerhold R.W."/>
            <person name="Richards J.E."/>
            <person name="Wolf T.M."/>
        </authorList>
    </citation>
    <scope>NUCLEOTIDE SEQUENCE</scope>
    <source>
        <strain evidence="4">MNPRO001-30</strain>
        <tissue evidence="4">Meninges</tissue>
    </source>
</reference>
<dbReference type="Gene3D" id="1.10.12.10">
    <property type="entry name" value="Lyase 2-enoyl-coa Hydratase, Chain A, domain 2"/>
    <property type="match status" value="1"/>
</dbReference>
<evidence type="ECO:0008006" key="6">
    <source>
        <dbReference type="Google" id="ProtNLM"/>
    </source>
</evidence>
<keyword evidence="5" id="KW-1185">Reference proteome</keyword>
<dbReference type="PANTHER" id="PTHR11941:SF171">
    <property type="entry name" value="SD19268P"/>
    <property type="match status" value="1"/>
</dbReference>
<dbReference type="GO" id="GO:0004300">
    <property type="term" value="F:enoyl-CoA hydratase activity"/>
    <property type="evidence" value="ECO:0007669"/>
    <property type="project" value="UniProtKB-ARBA"/>
</dbReference>
<dbReference type="InterPro" id="IPR014748">
    <property type="entry name" value="Enoyl-CoA_hydra_C"/>
</dbReference>
<name>A0AAD5MTH8_PARTN</name>
<dbReference type="CDD" id="cd06558">
    <property type="entry name" value="crotonase-like"/>
    <property type="match status" value="1"/>
</dbReference>
<evidence type="ECO:0000313" key="4">
    <source>
        <dbReference type="EMBL" id="KAJ1362468.1"/>
    </source>
</evidence>
<keyword evidence="2" id="KW-0456">Lyase</keyword>
<dbReference type="InterPro" id="IPR018376">
    <property type="entry name" value="Enoyl-CoA_hyd/isom_CS"/>
</dbReference>
<comment type="caution">
    <text evidence="4">The sequence shown here is derived from an EMBL/GenBank/DDBJ whole genome shotgun (WGS) entry which is preliminary data.</text>
</comment>
<dbReference type="GO" id="GO:0006635">
    <property type="term" value="P:fatty acid beta-oxidation"/>
    <property type="evidence" value="ECO:0007669"/>
    <property type="project" value="TreeGrafter"/>
</dbReference>